<proteinExistence type="inferred from homology"/>
<accession>A0AAD2JHI0</accession>
<comment type="caution">
    <text evidence="3">The sequence shown here is derived from an EMBL/GenBank/DDBJ whole genome shotgun (WGS) entry which is preliminary data.</text>
</comment>
<feature type="domain" description="Peptidase C14 caspase" evidence="2">
    <location>
        <begin position="113"/>
        <end position="265"/>
    </location>
</feature>
<dbReference type="PANTHER" id="PTHR48104:SF30">
    <property type="entry name" value="METACASPASE-1"/>
    <property type="match status" value="1"/>
</dbReference>
<evidence type="ECO:0000313" key="4">
    <source>
        <dbReference type="Proteomes" id="UP001295423"/>
    </source>
</evidence>
<dbReference type="InterPro" id="IPR029030">
    <property type="entry name" value="Caspase-like_dom_sf"/>
</dbReference>
<dbReference type="GO" id="GO:0006508">
    <property type="term" value="P:proteolysis"/>
    <property type="evidence" value="ECO:0007669"/>
    <property type="project" value="InterPro"/>
</dbReference>
<dbReference type="SUPFAM" id="SSF52129">
    <property type="entry name" value="Caspase-like"/>
    <property type="match status" value="1"/>
</dbReference>
<feature type="domain" description="Peptidase C14 caspase" evidence="2">
    <location>
        <begin position="14"/>
        <end position="92"/>
    </location>
</feature>
<dbReference type="Proteomes" id="UP001295423">
    <property type="component" value="Unassembled WGS sequence"/>
</dbReference>
<gene>
    <name evidence="3" type="ORF">CYCCA115_LOCUS12680</name>
</gene>
<dbReference type="InterPro" id="IPR011600">
    <property type="entry name" value="Pept_C14_caspase"/>
</dbReference>
<dbReference type="EMBL" id="CAKOGP040001770">
    <property type="protein sequence ID" value="CAJ1950634.1"/>
    <property type="molecule type" value="Genomic_DNA"/>
</dbReference>
<dbReference type="PANTHER" id="PTHR48104">
    <property type="entry name" value="METACASPASE-4"/>
    <property type="match status" value="1"/>
</dbReference>
<evidence type="ECO:0000256" key="1">
    <source>
        <dbReference type="ARBA" id="ARBA00009005"/>
    </source>
</evidence>
<dbReference type="Gene3D" id="3.40.50.12660">
    <property type="match status" value="2"/>
</dbReference>
<dbReference type="AlphaFoldDB" id="A0AAD2JHI0"/>
<name>A0AAD2JHI0_9STRA</name>
<dbReference type="Pfam" id="PF00656">
    <property type="entry name" value="Peptidase_C14"/>
    <property type="match status" value="2"/>
</dbReference>
<dbReference type="GO" id="GO:0005737">
    <property type="term" value="C:cytoplasm"/>
    <property type="evidence" value="ECO:0007669"/>
    <property type="project" value="TreeGrafter"/>
</dbReference>
<keyword evidence="4" id="KW-1185">Reference proteome</keyword>
<protein>
    <recommendedName>
        <fullName evidence="2">Peptidase C14 caspase domain-containing protein</fullName>
    </recommendedName>
</protein>
<dbReference type="GO" id="GO:0004197">
    <property type="term" value="F:cysteine-type endopeptidase activity"/>
    <property type="evidence" value="ECO:0007669"/>
    <property type="project" value="InterPro"/>
</dbReference>
<organism evidence="3 4">
    <name type="scientific">Cylindrotheca closterium</name>
    <dbReference type="NCBI Taxonomy" id="2856"/>
    <lineage>
        <taxon>Eukaryota</taxon>
        <taxon>Sar</taxon>
        <taxon>Stramenopiles</taxon>
        <taxon>Ochrophyta</taxon>
        <taxon>Bacillariophyta</taxon>
        <taxon>Bacillariophyceae</taxon>
        <taxon>Bacillariophycidae</taxon>
        <taxon>Bacillariales</taxon>
        <taxon>Bacillariaceae</taxon>
        <taxon>Cylindrotheca</taxon>
    </lineage>
</organism>
<evidence type="ECO:0000313" key="3">
    <source>
        <dbReference type="EMBL" id="CAJ1950634.1"/>
    </source>
</evidence>
<sequence>MSSEHIVKAIPGIFIMISGSEDKQTSADVHNVGSFNLPDSAGMAGGACTSTLLKVLTDFPGQMTWVELLQRMRDVLELKGFDQIPQLSASRLIDADSRFEVVPQKSIQMRKARRAVLIGINYVGQQGQLSGCHNDVENIKRYLIKEQGFMEKDMLILMDDGKHHAPTRRNIIDAFTRVTQYSEAGDIVFVHYSGHGGRVKDMNNDESDGYDETLIPVDFKASGHIVDDEVFNVLVKPMKRDVQVTVLMDCCHSGTALDLPYEMDATDTAMHSNDTFNMGLLKAPATLACLACCALCAMDDLMALFAK</sequence>
<evidence type="ECO:0000259" key="2">
    <source>
        <dbReference type="Pfam" id="PF00656"/>
    </source>
</evidence>
<comment type="similarity">
    <text evidence="1">Belongs to the peptidase C14B family.</text>
</comment>
<dbReference type="InterPro" id="IPR050452">
    <property type="entry name" value="Metacaspase"/>
</dbReference>
<reference evidence="3" key="1">
    <citation type="submission" date="2023-08" db="EMBL/GenBank/DDBJ databases">
        <authorList>
            <person name="Audoor S."/>
            <person name="Bilcke G."/>
        </authorList>
    </citation>
    <scope>NUCLEOTIDE SEQUENCE</scope>
</reference>